<dbReference type="InterPro" id="IPR005380">
    <property type="entry name" value="XS_domain"/>
</dbReference>
<feature type="transmembrane region" description="Helical" evidence="2">
    <location>
        <begin position="345"/>
        <end position="366"/>
    </location>
</feature>
<evidence type="ECO:0000313" key="5">
    <source>
        <dbReference type="Proteomes" id="UP000594261"/>
    </source>
</evidence>
<dbReference type="PANTHER" id="PTHR46619:SF3">
    <property type="entry name" value="RNA RECOGNITION MOTIF XS DOMAIN PROTEIN"/>
    <property type="match status" value="1"/>
</dbReference>
<dbReference type="GO" id="GO:0031047">
    <property type="term" value="P:regulatory ncRNA-mediated gene silencing"/>
    <property type="evidence" value="ECO:0007669"/>
    <property type="project" value="InterPro"/>
</dbReference>
<dbReference type="OMA" id="DYQDFPP"/>
<dbReference type="Proteomes" id="UP000594261">
    <property type="component" value="Chromosome 6"/>
</dbReference>
<dbReference type="InterPro" id="IPR038588">
    <property type="entry name" value="XS_domain_sf"/>
</dbReference>
<evidence type="ECO:0000259" key="3">
    <source>
        <dbReference type="Pfam" id="PF03468"/>
    </source>
</evidence>
<keyword evidence="5" id="KW-1185">Reference proteome</keyword>
<feature type="transmembrane region" description="Helical" evidence="2">
    <location>
        <begin position="378"/>
        <end position="398"/>
    </location>
</feature>
<reference evidence="4" key="2">
    <citation type="submission" date="2021-01" db="UniProtKB">
        <authorList>
            <consortium name="EnsemblPlants"/>
        </authorList>
    </citation>
    <scope>IDENTIFICATION</scope>
</reference>
<protein>
    <recommendedName>
        <fullName evidence="3">XS domain-containing protein</fullName>
    </recommendedName>
</protein>
<feature type="compositionally biased region" description="Low complexity" evidence="1">
    <location>
        <begin position="41"/>
        <end position="50"/>
    </location>
</feature>
<evidence type="ECO:0000256" key="2">
    <source>
        <dbReference type="SAM" id="Phobius"/>
    </source>
</evidence>
<keyword evidence="2" id="KW-0472">Membrane</keyword>
<dbReference type="Gene3D" id="3.30.70.2890">
    <property type="entry name" value="XS domain"/>
    <property type="match status" value="1"/>
</dbReference>
<name>A0A7N2LUN3_QUELO</name>
<feature type="domain" description="XS" evidence="3">
    <location>
        <begin position="472"/>
        <end position="604"/>
    </location>
</feature>
<dbReference type="FunCoup" id="A0A7N2LUN3">
    <property type="interactions" value="1523"/>
</dbReference>
<feature type="compositionally biased region" description="Basic residues" evidence="1">
    <location>
        <begin position="78"/>
        <end position="87"/>
    </location>
</feature>
<dbReference type="EMBL" id="LRBV02000006">
    <property type="status" value="NOT_ANNOTATED_CDS"/>
    <property type="molecule type" value="Genomic_DNA"/>
</dbReference>
<evidence type="ECO:0000256" key="1">
    <source>
        <dbReference type="SAM" id="MobiDB-lite"/>
    </source>
</evidence>
<dbReference type="EnsemblPlants" id="QL06p002477:mrna">
    <property type="protein sequence ID" value="QL06p002477:mrna"/>
    <property type="gene ID" value="QL06p002477"/>
</dbReference>
<dbReference type="Pfam" id="PF03468">
    <property type="entry name" value="XS"/>
    <property type="match status" value="1"/>
</dbReference>
<dbReference type="PANTHER" id="PTHR46619">
    <property type="entry name" value="RNA RECOGNITION MOTIF XS DOMAIN PROTEIN-RELATED"/>
    <property type="match status" value="1"/>
</dbReference>
<keyword evidence="2" id="KW-1133">Transmembrane helix</keyword>
<reference evidence="4 5" key="1">
    <citation type="journal article" date="2016" name="G3 (Bethesda)">
        <title>First Draft Assembly and Annotation of the Genome of a California Endemic Oak Quercus lobata Nee (Fagaceae).</title>
        <authorList>
            <person name="Sork V.L."/>
            <person name="Fitz-Gibbon S.T."/>
            <person name="Puiu D."/>
            <person name="Crepeau M."/>
            <person name="Gugger P.F."/>
            <person name="Sherman R."/>
            <person name="Stevens K."/>
            <person name="Langley C.H."/>
            <person name="Pellegrini M."/>
            <person name="Salzberg S.L."/>
        </authorList>
    </citation>
    <scope>NUCLEOTIDE SEQUENCE [LARGE SCALE GENOMIC DNA]</scope>
    <source>
        <strain evidence="4 5">cv. SW786</strain>
    </source>
</reference>
<dbReference type="InParanoid" id="A0A7N2LUN3"/>
<evidence type="ECO:0000313" key="4">
    <source>
        <dbReference type="EnsemblPlants" id="QL06p002477:mrna"/>
    </source>
</evidence>
<feature type="region of interest" description="Disordered" evidence="1">
    <location>
        <begin position="184"/>
        <end position="204"/>
    </location>
</feature>
<accession>A0A7N2LUN3</accession>
<dbReference type="Gramene" id="QL06p002477:mrna">
    <property type="protein sequence ID" value="QL06p002477:mrna"/>
    <property type="gene ID" value="QL06p002477"/>
</dbReference>
<keyword evidence="2" id="KW-0812">Transmembrane</keyword>
<dbReference type="AlphaFoldDB" id="A0A7N2LUN3"/>
<feature type="compositionally biased region" description="Low complexity" evidence="1">
    <location>
        <begin position="15"/>
        <end position="32"/>
    </location>
</feature>
<feature type="region of interest" description="Disordered" evidence="1">
    <location>
        <begin position="1"/>
        <end position="108"/>
    </location>
</feature>
<feature type="compositionally biased region" description="Pro residues" evidence="1">
    <location>
        <begin position="64"/>
        <end position="74"/>
    </location>
</feature>
<proteinExistence type="predicted"/>
<sequence length="625" mass="68624">MAGVNLNKNAPHKPSSSSSAAAAAAAAVSSSSSHRKSRWENNPSTTTTPSKPNPSPKPGDSKPNPSPKPAPTPSPANQRHHQYHHQAHPTPPHSGPGPIQFPDLSALGPPPPPAYGFHMLERRTFVLADGTVRSYFALPPDYQDFNPMPPPMPMPMMPPHRLPGSPGGGFNRHQQDYWNSLGLDGRGPGPGGPSMEGPSSMKRKYMSEEEEKHRQQFGIGNGFPIGNEFLAGNSGPFGRSGGVGGGGDEYSNNRASKYIRLGGGGGGGGVGNENSVVHKHLQVDQSALNKAFLQFAKLLNELSNQKKTYLEDGKLGRLPCLACGSCNYLLVQTYSTGLESYSLVWMMYWLVTSLHVHYSFHVYMCNLGACWTGVINKLTLIAISFGSVCYALLSFMFLELNHKCARSTKEFPDVHSLIMHTYHSDHGDLHVDHLGLHKALCILMGWNYSKPPDNSKTYQFLSADEAAMNQYDLIMWPPMVIIHNTITGKGKEGRMEGLGNKAMDSKIRELGFGGGKSRSLYGREGHLGTTLVKFSGDQSGLKEALQMAEFFEKENHGRKAWARVQPSHFGRDDEKNPNLVKVDENTGEKKRIFYGYLGTASDMEKFDFDTKKKVTIESLREYFSK</sequence>
<feature type="compositionally biased region" description="Gly residues" evidence="1">
    <location>
        <begin position="184"/>
        <end position="194"/>
    </location>
</feature>
<organism evidence="4 5">
    <name type="scientific">Quercus lobata</name>
    <name type="common">Valley oak</name>
    <dbReference type="NCBI Taxonomy" id="97700"/>
    <lineage>
        <taxon>Eukaryota</taxon>
        <taxon>Viridiplantae</taxon>
        <taxon>Streptophyta</taxon>
        <taxon>Embryophyta</taxon>
        <taxon>Tracheophyta</taxon>
        <taxon>Spermatophyta</taxon>
        <taxon>Magnoliopsida</taxon>
        <taxon>eudicotyledons</taxon>
        <taxon>Gunneridae</taxon>
        <taxon>Pentapetalae</taxon>
        <taxon>rosids</taxon>
        <taxon>fabids</taxon>
        <taxon>Fagales</taxon>
        <taxon>Fagaceae</taxon>
        <taxon>Quercus</taxon>
    </lineage>
</organism>